<dbReference type="AlphaFoldDB" id="A0AAD5LPS7"/>
<dbReference type="EMBL" id="JAKCXM010000035">
    <property type="protein sequence ID" value="KAJ0406180.1"/>
    <property type="molecule type" value="Genomic_DNA"/>
</dbReference>
<reference evidence="2" key="1">
    <citation type="submission" date="2021-12" db="EMBL/GenBank/DDBJ databases">
        <title>Prjna785345.</title>
        <authorList>
            <person name="Rujirawat T."/>
            <person name="Krajaejun T."/>
        </authorList>
    </citation>
    <scope>NUCLEOTIDE SEQUENCE</scope>
    <source>
        <strain evidence="2">Pi057C3</strain>
    </source>
</reference>
<evidence type="ECO:0000313" key="3">
    <source>
        <dbReference type="Proteomes" id="UP001209570"/>
    </source>
</evidence>
<proteinExistence type="predicted"/>
<evidence type="ECO:0000313" key="2">
    <source>
        <dbReference type="EMBL" id="KAJ0406180.1"/>
    </source>
</evidence>
<sequence length="262" mass="29685">MTMKMAMRAVAGGRHAAAGDSLIVMTYNVLAQCYVRSSFFPYCAPSVLRWKNRSKKLEVDNFDEFWARTMRNLGYQGMYVQKVRKKDGVAIFWQEDAVELLQHQTVSLDVPVGDETGCSDDLLARTIRGSVGLMIEFAKTGNPTQRFVVATTHLFWDPLQEDVKLLQTQRMLRSIDAFMDGRSLPLIFAGDFNSMPDSEVYRFITETHGYQSAYASYKSPAGEPDFTNVNGVRIDLTDKEVPNFIGTLDYVFFKSSRYVVLA</sequence>
<dbReference type="Gene3D" id="3.60.10.10">
    <property type="entry name" value="Endonuclease/exonuclease/phosphatase"/>
    <property type="match status" value="1"/>
</dbReference>
<gene>
    <name evidence="2" type="ORF">P43SY_000364</name>
</gene>
<dbReference type="PANTHER" id="PTHR12121:SF34">
    <property type="entry name" value="PROTEIN ANGEL"/>
    <property type="match status" value="1"/>
</dbReference>
<keyword evidence="3" id="KW-1185">Reference proteome</keyword>
<dbReference type="InterPro" id="IPR036691">
    <property type="entry name" value="Endo/exonu/phosph_ase_sf"/>
</dbReference>
<accession>A0AAD5LPS7</accession>
<dbReference type="InterPro" id="IPR005135">
    <property type="entry name" value="Endo/exonuclease/phosphatase"/>
</dbReference>
<dbReference type="Proteomes" id="UP001209570">
    <property type="component" value="Unassembled WGS sequence"/>
</dbReference>
<dbReference type="Pfam" id="PF03372">
    <property type="entry name" value="Exo_endo_phos"/>
    <property type="match status" value="1"/>
</dbReference>
<feature type="domain" description="Endonuclease/exonuclease/phosphatase" evidence="1">
    <location>
        <begin position="64"/>
        <end position="255"/>
    </location>
</feature>
<dbReference type="GO" id="GO:0000175">
    <property type="term" value="F:3'-5'-RNA exonuclease activity"/>
    <property type="evidence" value="ECO:0007669"/>
    <property type="project" value="TreeGrafter"/>
</dbReference>
<organism evidence="2 3">
    <name type="scientific">Pythium insidiosum</name>
    <name type="common">Pythiosis disease agent</name>
    <dbReference type="NCBI Taxonomy" id="114742"/>
    <lineage>
        <taxon>Eukaryota</taxon>
        <taxon>Sar</taxon>
        <taxon>Stramenopiles</taxon>
        <taxon>Oomycota</taxon>
        <taxon>Peronosporomycetes</taxon>
        <taxon>Pythiales</taxon>
        <taxon>Pythiaceae</taxon>
        <taxon>Pythium</taxon>
    </lineage>
</organism>
<dbReference type="PANTHER" id="PTHR12121">
    <property type="entry name" value="CARBON CATABOLITE REPRESSOR PROTEIN 4"/>
    <property type="match status" value="1"/>
</dbReference>
<protein>
    <recommendedName>
        <fullName evidence="1">Endonuclease/exonuclease/phosphatase domain-containing protein</fullName>
    </recommendedName>
</protein>
<dbReference type="SUPFAM" id="SSF56219">
    <property type="entry name" value="DNase I-like"/>
    <property type="match status" value="1"/>
</dbReference>
<comment type="caution">
    <text evidence="2">The sequence shown here is derived from an EMBL/GenBank/DDBJ whole genome shotgun (WGS) entry which is preliminary data.</text>
</comment>
<evidence type="ECO:0000259" key="1">
    <source>
        <dbReference type="Pfam" id="PF03372"/>
    </source>
</evidence>
<name>A0AAD5LPS7_PYTIN</name>
<dbReference type="InterPro" id="IPR050410">
    <property type="entry name" value="CCR4/nocturin_mRNA_transcr"/>
</dbReference>